<evidence type="ECO:0000313" key="1">
    <source>
        <dbReference type="EMBL" id="BAM02594.1"/>
    </source>
</evidence>
<dbReference type="KEGG" id="phm:PSMK_04350"/>
<keyword evidence="2" id="KW-1185">Reference proteome</keyword>
<dbReference type="EMBL" id="AP012338">
    <property type="protein sequence ID" value="BAM02594.1"/>
    <property type="molecule type" value="Genomic_DNA"/>
</dbReference>
<dbReference type="RefSeq" id="WP_014435814.1">
    <property type="nucleotide sequence ID" value="NC_017080.1"/>
</dbReference>
<evidence type="ECO:0000313" key="2">
    <source>
        <dbReference type="Proteomes" id="UP000007881"/>
    </source>
</evidence>
<dbReference type="eggNOG" id="COG0438">
    <property type="taxonomic scope" value="Bacteria"/>
</dbReference>
<organism evidence="1 2">
    <name type="scientific">Phycisphaera mikurensis (strain NBRC 102666 / KCTC 22515 / FYK2301M01)</name>
    <dbReference type="NCBI Taxonomy" id="1142394"/>
    <lineage>
        <taxon>Bacteria</taxon>
        <taxon>Pseudomonadati</taxon>
        <taxon>Planctomycetota</taxon>
        <taxon>Phycisphaerae</taxon>
        <taxon>Phycisphaerales</taxon>
        <taxon>Phycisphaeraceae</taxon>
        <taxon>Phycisphaera</taxon>
    </lineage>
</organism>
<accession>I0IBF6</accession>
<dbReference type="GO" id="GO:0016757">
    <property type="term" value="F:glycosyltransferase activity"/>
    <property type="evidence" value="ECO:0007669"/>
    <property type="project" value="TreeGrafter"/>
</dbReference>
<dbReference type="PANTHER" id="PTHR12526:SF635">
    <property type="entry name" value="GLYCOSYL TRANSFERASE GROUP 1"/>
    <property type="match status" value="1"/>
</dbReference>
<dbReference type="SUPFAM" id="SSF53756">
    <property type="entry name" value="UDP-Glycosyltransferase/glycogen phosphorylase"/>
    <property type="match status" value="1"/>
</dbReference>
<sequence length="415" mass="41967">MNGSRPPRVLLISHAADRTGAPRSLLELLGFFCVHTAWDLRVLLIETGPLAPAFAALAPTELLHPPRTAGGKARSAARSAAWAAGSGHPRRAWKLATGGLGVPLTPGEQADRSAHARAAAARARAWAPDLLYANTAATWPAVRRLLPPQAAGRLLVHVRELASTLDRLGGAAELLARADRVLAVSPPVRALLAGAWGVPAAKLGEGPVALHDEAFAAAEPDAAAWPAGVGPRVLMLGSATRRKGADLFAAAAAAPGWPAGTRFLWVGDGPEAASLRRAGGRIRWEAARADPRPLLAAADLLLLSSRDDPSPRVVPEAAARGVPAACFAASGGAAGFVAPPGEPPAGVAVPAGFDPAELAAAAGGLLGDPPALAAAGVAARSRADSVRLGVVGPRIVAEVEALLPPVRGRVGGARS</sequence>
<dbReference type="PANTHER" id="PTHR12526">
    <property type="entry name" value="GLYCOSYLTRANSFERASE"/>
    <property type="match status" value="1"/>
</dbReference>
<gene>
    <name evidence="1" type="ordered locus">PSMK_04350</name>
</gene>
<keyword evidence="1" id="KW-0808">Transferase</keyword>
<dbReference type="Pfam" id="PF13692">
    <property type="entry name" value="Glyco_trans_1_4"/>
    <property type="match status" value="1"/>
</dbReference>
<proteinExistence type="predicted"/>
<protein>
    <submittedName>
        <fullName evidence="1">Putative glycosyltransferase</fullName>
    </submittedName>
</protein>
<dbReference type="HOGENOM" id="CLU_009583_0_3_0"/>
<dbReference type="Proteomes" id="UP000007881">
    <property type="component" value="Chromosome"/>
</dbReference>
<dbReference type="AlphaFoldDB" id="I0IBF6"/>
<dbReference type="Gene3D" id="3.40.50.2000">
    <property type="entry name" value="Glycogen Phosphorylase B"/>
    <property type="match status" value="1"/>
</dbReference>
<name>I0IBF6_PHYMF</name>
<reference evidence="1 2" key="1">
    <citation type="submission" date="2012-02" db="EMBL/GenBank/DDBJ databases">
        <title>Complete genome sequence of Phycisphaera mikurensis NBRC 102666.</title>
        <authorList>
            <person name="Ankai A."/>
            <person name="Hosoyama A."/>
            <person name="Terui Y."/>
            <person name="Sekine M."/>
            <person name="Fukai R."/>
            <person name="Kato Y."/>
            <person name="Nakamura S."/>
            <person name="Yamada-Narita S."/>
            <person name="Kawakoshi A."/>
            <person name="Fukunaga Y."/>
            <person name="Yamazaki S."/>
            <person name="Fujita N."/>
        </authorList>
    </citation>
    <scope>NUCLEOTIDE SEQUENCE [LARGE SCALE GENOMIC DNA]</scope>
    <source>
        <strain evidence="2">NBRC 102666 / KCTC 22515 / FYK2301M01</strain>
    </source>
</reference>
<dbReference type="STRING" id="1142394.PSMK_04350"/>